<feature type="region of interest" description="Disordered" evidence="1">
    <location>
        <begin position="76"/>
        <end position="107"/>
    </location>
</feature>
<name>A0A5B7I630_PORTR</name>
<dbReference type="Proteomes" id="UP000324222">
    <property type="component" value="Unassembled WGS sequence"/>
</dbReference>
<protein>
    <submittedName>
        <fullName evidence="2">Uncharacterized protein</fullName>
    </submittedName>
</protein>
<comment type="caution">
    <text evidence="2">The sequence shown here is derived from an EMBL/GenBank/DDBJ whole genome shotgun (WGS) entry which is preliminary data.</text>
</comment>
<keyword evidence="3" id="KW-1185">Reference proteome</keyword>
<evidence type="ECO:0000313" key="3">
    <source>
        <dbReference type="Proteomes" id="UP000324222"/>
    </source>
</evidence>
<proteinExistence type="predicted"/>
<feature type="compositionally biased region" description="Pro residues" evidence="1">
    <location>
        <begin position="76"/>
        <end position="94"/>
    </location>
</feature>
<evidence type="ECO:0000313" key="2">
    <source>
        <dbReference type="EMBL" id="MPC80040.1"/>
    </source>
</evidence>
<sequence length="107" mass="10699">MLGRGVAGQCGPGASLPGRASVITGPGCAVLPASSAAGGRSPPPQVLLFSAPPLLSLALSLHPSSTSPLLSLTPPFPPTLPPVLPPPPFYAPERPPTHRRSGINNTS</sequence>
<evidence type="ECO:0000256" key="1">
    <source>
        <dbReference type="SAM" id="MobiDB-lite"/>
    </source>
</evidence>
<reference evidence="2 3" key="1">
    <citation type="submission" date="2019-05" db="EMBL/GenBank/DDBJ databases">
        <title>Another draft genome of Portunus trituberculatus and its Hox gene families provides insights of decapod evolution.</title>
        <authorList>
            <person name="Jeong J.-H."/>
            <person name="Song I."/>
            <person name="Kim S."/>
            <person name="Choi T."/>
            <person name="Kim D."/>
            <person name="Ryu S."/>
            <person name="Kim W."/>
        </authorList>
    </citation>
    <scope>NUCLEOTIDE SEQUENCE [LARGE SCALE GENOMIC DNA]</scope>
    <source>
        <tissue evidence="2">Muscle</tissue>
    </source>
</reference>
<accession>A0A5B7I630</accession>
<dbReference type="AlphaFoldDB" id="A0A5B7I630"/>
<dbReference type="EMBL" id="VSRR010052823">
    <property type="protein sequence ID" value="MPC80040.1"/>
    <property type="molecule type" value="Genomic_DNA"/>
</dbReference>
<organism evidence="2 3">
    <name type="scientific">Portunus trituberculatus</name>
    <name type="common">Swimming crab</name>
    <name type="synonym">Neptunus trituberculatus</name>
    <dbReference type="NCBI Taxonomy" id="210409"/>
    <lineage>
        <taxon>Eukaryota</taxon>
        <taxon>Metazoa</taxon>
        <taxon>Ecdysozoa</taxon>
        <taxon>Arthropoda</taxon>
        <taxon>Crustacea</taxon>
        <taxon>Multicrustacea</taxon>
        <taxon>Malacostraca</taxon>
        <taxon>Eumalacostraca</taxon>
        <taxon>Eucarida</taxon>
        <taxon>Decapoda</taxon>
        <taxon>Pleocyemata</taxon>
        <taxon>Brachyura</taxon>
        <taxon>Eubrachyura</taxon>
        <taxon>Portunoidea</taxon>
        <taxon>Portunidae</taxon>
        <taxon>Portuninae</taxon>
        <taxon>Portunus</taxon>
    </lineage>
</organism>
<gene>
    <name evidence="2" type="ORF">E2C01_074604</name>
</gene>